<proteinExistence type="predicted"/>
<comment type="caution">
    <text evidence="1">The sequence shown here is derived from an EMBL/GenBank/DDBJ whole genome shotgun (WGS) entry which is preliminary data.</text>
</comment>
<evidence type="ECO:0000313" key="1">
    <source>
        <dbReference type="EMBL" id="PNX70476.1"/>
    </source>
</evidence>
<accession>A0A2K3KW18</accession>
<gene>
    <name evidence="1" type="ORF">L195_g057431</name>
</gene>
<sequence length="183" mass="20194">MKSTDNDSSFLSDGNAVLTTTLQVFDQMPVKPLNSTSVNQQHSTISSPIPLTVQLPKGISISSCNFLVGSVVSSQQQLLEFHLKHSSTEKFQLLLSNTICIPAQFVYLSFSNLQCFDPGGSIPPWVRSATVPYPPPKPPDNVAFRTPSLHLFTTTEHIAAIQYSYLHLFPISLTVIQLFDEMP</sequence>
<reference evidence="1 2" key="2">
    <citation type="journal article" date="2017" name="Front. Plant Sci.">
        <title>Gene Classification and Mining of Molecular Markers Useful in Red Clover (Trifolium pratense) Breeding.</title>
        <authorList>
            <person name="Istvanek J."/>
            <person name="Dluhosova J."/>
            <person name="Dluhos P."/>
            <person name="Patkova L."/>
            <person name="Nedelnik J."/>
            <person name="Repkova J."/>
        </authorList>
    </citation>
    <scope>NUCLEOTIDE SEQUENCE [LARGE SCALE GENOMIC DNA]</scope>
    <source>
        <strain evidence="2">cv. Tatra</strain>
        <tissue evidence="1">Young leaves</tissue>
    </source>
</reference>
<dbReference type="ExpressionAtlas" id="A0A2K3KW18">
    <property type="expression patterns" value="baseline"/>
</dbReference>
<reference evidence="1 2" key="1">
    <citation type="journal article" date="2014" name="Am. J. Bot.">
        <title>Genome assembly and annotation for red clover (Trifolium pratense; Fabaceae).</title>
        <authorList>
            <person name="Istvanek J."/>
            <person name="Jaros M."/>
            <person name="Krenek A."/>
            <person name="Repkova J."/>
        </authorList>
    </citation>
    <scope>NUCLEOTIDE SEQUENCE [LARGE SCALE GENOMIC DNA]</scope>
    <source>
        <strain evidence="2">cv. Tatra</strain>
        <tissue evidence="1">Young leaves</tissue>
    </source>
</reference>
<name>A0A2K3KW18_TRIPR</name>
<dbReference type="EMBL" id="ASHM01113726">
    <property type="protein sequence ID" value="PNX70476.1"/>
    <property type="molecule type" value="Genomic_DNA"/>
</dbReference>
<dbReference type="Proteomes" id="UP000236291">
    <property type="component" value="Unassembled WGS sequence"/>
</dbReference>
<evidence type="ECO:0000313" key="2">
    <source>
        <dbReference type="Proteomes" id="UP000236291"/>
    </source>
</evidence>
<protein>
    <submittedName>
        <fullName evidence="1">Uncharacterized protein</fullName>
    </submittedName>
</protein>
<dbReference type="AlphaFoldDB" id="A0A2K3KW18"/>
<feature type="non-terminal residue" evidence="1">
    <location>
        <position position="183"/>
    </location>
</feature>
<organism evidence="1 2">
    <name type="scientific">Trifolium pratense</name>
    <name type="common">Red clover</name>
    <dbReference type="NCBI Taxonomy" id="57577"/>
    <lineage>
        <taxon>Eukaryota</taxon>
        <taxon>Viridiplantae</taxon>
        <taxon>Streptophyta</taxon>
        <taxon>Embryophyta</taxon>
        <taxon>Tracheophyta</taxon>
        <taxon>Spermatophyta</taxon>
        <taxon>Magnoliopsida</taxon>
        <taxon>eudicotyledons</taxon>
        <taxon>Gunneridae</taxon>
        <taxon>Pentapetalae</taxon>
        <taxon>rosids</taxon>
        <taxon>fabids</taxon>
        <taxon>Fabales</taxon>
        <taxon>Fabaceae</taxon>
        <taxon>Papilionoideae</taxon>
        <taxon>50 kb inversion clade</taxon>
        <taxon>NPAAA clade</taxon>
        <taxon>Hologalegina</taxon>
        <taxon>IRL clade</taxon>
        <taxon>Trifolieae</taxon>
        <taxon>Trifolium</taxon>
    </lineage>
</organism>